<accession>Q8CB92</accession>
<reference evidence="1" key="3">
    <citation type="journal article" date="2000" name="Genome Res.">
        <title>RIKEN integrated sequence analysis (RISA) system--384-format sequencing pipeline with 384 multicapillary sequencer.</title>
        <authorList>
            <person name="Shibata K."/>
            <person name="Itoh M."/>
            <person name="Aizawa K."/>
            <person name="Nagaoka S."/>
            <person name="Sasaki N."/>
            <person name="Carninci P."/>
            <person name="Konno H."/>
            <person name="Akiyama J."/>
            <person name="Nishi K."/>
            <person name="Kitsunai T."/>
            <person name="Tashiro H."/>
            <person name="Itoh M."/>
            <person name="Sumi N."/>
            <person name="Ishii Y."/>
            <person name="Nakamura S."/>
            <person name="Hazama M."/>
            <person name="Nishine T."/>
            <person name="Harada A."/>
            <person name="Yamamoto R."/>
            <person name="Matsumoto H."/>
            <person name="Sakaguchi S."/>
            <person name="Ikegami T."/>
            <person name="Kashiwagi K."/>
            <person name="Fujiwake S."/>
            <person name="Inoue K."/>
            <person name="Togawa Y."/>
            <person name="Izawa M."/>
            <person name="Ohara E."/>
            <person name="Watahiki M."/>
            <person name="Yoneda Y."/>
            <person name="Ishikawa T."/>
            <person name="Ozawa K."/>
            <person name="Tanaka T."/>
            <person name="Matsuura S."/>
            <person name="Kawai J."/>
            <person name="Okazaki Y."/>
            <person name="Muramatsu M."/>
            <person name="Inoue Y."/>
            <person name="Kira A."/>
            <person name="Hayashizaki Y."/>
        </authorList>
    </citation>
    <scope>NUCLEOTIDE SEQUENCE</scope>
    <source>
        <strain evidence="1">C57BL/6J</strain>
        <tissue evidence="1">Bone</tissue>
    </source>
</reference>
<dbReference type="EMBL" id="AK036542">
    <property type="protein sequence ID" value="BAC29468.1"/>
    <property type="molecule type" value="mRNA"/>
</dbReference>
<reference evidence="1" key="6">
    <citation type="journal article" date="2002" name="Nature">
        <title>Analysis of the mouse transcriptome based on functional annotation of 60,770 full-length cDNAs.</title>
        <authorList>
            <consortium name="The FANTOM Consortium and the RIKEN Genome Exploration Research Group Phase I and II Team"/>
        </authorList>
    </citation>
    <scope>NUCLEOTIDE SEQUENCE</scope>
    <source>
        <strain evidence="1">C57BL/6J</strain>
        <tissue evidence="1">Bone</tissue>
    </source>
</reference>
<name>Q8CB92_MOUSE</name>
<evidence type="ECO:0000313" key="1">
    <source>
        <dbReference type="EMBL" id="BAC29468.1"/>
    </source>
</evidence>
<reference evidence="1" key="4">
    <citation type="journal article" date="2001" name="Nature">
        <title>Functional annotation of a full-length mouse cDNA collection.</title>
        <authorList>
            <consortium name="The RIKEN Genome Exploration Research Group Phase II Team and the FANTOM Consortium"/>
        </authorList>
    </citation>
    <scope>NUCLEOTIDE SEQUENCE</scope>
    <source>
        <strain evidence="1">C57BL/6J</strain>
        <tissue evidence="1">Bone</tissue>
    </source>
</reference>
<proteinExistence type="evidence at transcript level"/>
<reference evidence="1" key="7">
    <citation type="journal article" date="2005" name="Science">
        <title>The Transcriptional Landscape of the Mammalian Genome.</title>
        <authorList>
            <consortium name="The FANTOM Consortium"/>
            <consortium name="Riken Genome Exploration Research Group and Genome Science Group (Genome Network Project Core Group)"/>
        </authorList>
    </citation>
    <scope>NUCLEOTIDE SEQUENCE</scope>
    <source>
        <strain evidence="1">C57BL/6J</strain>
        <tissue evidence="1">Bone</tissue>
    </source>
</reference>
<dbReference type="MGI" id="MGI:3642591">
    <property type="gene designation" value="Gm9860"/>
</dbReference>
<dbReference type="AlphaFoldDB" id="Q8CB92"/>
<dbReference type="AGR" id="MGI:3642591"/>
<reference evidence="1" key="8">
    <citation type="journal article" date="2005" name="Science">
        <title>Antisense Transcription in the Mammalian Transcriptome.</title>
        <authorList>
            <consortium name="RIKEN Genome Exploration Research Group and Genome Science Group (Genome Network Project Core Group) and the FANTOM Consortium"/>
        </authorList>
    </citation>
    <scope>NUCLEOTIDE SEQUENCE</scope>
    <source>
        <strain evidence="1">C57BL/6J</strain>
        <tissue evidence="1">Bone</tissue>
    </source>
</reference>
<reference evidence="1" key="2">
    <citation type="journal article" date="2000" name="Genome Res.">
        <title>Normalization and subtraction of cap-trapper-selected cDNAs to prepare full-length cDNA libraries for rapid discovery of new genes.</title>
        <authorList>
            <person name="Carninci P."/>
            <person name="Shibata Y."/>
            <person name="Hayatsu N."/>
            <person name="Sugahara Y."/>
            <person name="Shibata K."/>
            <person name="Itoh M."/>
            <person name="Konno H."/>
            <person name="Okazaki Y."/>
            <person name="Muramatsu M."/>
            <person name="Hayashizaki Y."/>
        </authorList>
    </citation>
    <scope>NUCLEOTIDE SEQUENCE</scope>
    <source>
        <strain evidence="1">C57BL/6J</strain>
        <tissue evidence="1">Bone</tissue>
    </source>
</reference>
<gene>
    <name evidence="2" type="primary">Gm9860</name>
</gene>
<protein>
    <submittedName>
        <fullName evidence="1">Uncharacterized protein</fullName>
    </submittedName>
</protein>
<reference evidence="1" key="5">
    <citation type="submission" date="2001-07" db="EMBL/GenBank/DDBJ databases">
        <authorList>
            <person name="Adachi J."/>
            <person name="Aizawa K."/>
            <person name="Akimura T."/>
            <person name="Arakawa T."/>
            <person name="Bono H."/>
            <person name="Carninci P."/>
            <person name="Fukuda S."/>
            <person name="Furuno M."/>
            <person name="Hanagaki T."/>
            <person name="Hara A."/>
            <person name="Hashizume W."/>
            <person name="Hayashida K."/>
            <person name="Hayatsu N."/>
            <person name="Hiramoto K."/>
            <person name="Hiraoka T."/>
            <person name="Hirozane T."/>
            <person name="Hori F."/>
            <person name="Imotani K."/>
            <person name="Ishii Y."/>
            <person name="Itoh M."/>
            <person name="Kagawa I."/>
            <person name="Kasukawa T."/>
            <person name="Katoh H."/>
            <person name="Kawai J."/>
            <person name="Kojima Y."/>
            <person name="Kondo S."/>
            <person name="Konno H."/>
            <person name="Kouda M."/>
            <person name="Koya S."/>
            <person name="Kurihara C."/>
            <person name="Matsuyama T."/>
            <person name="Miyazaki A."/>
            <person name="Murata M."/>
            <person name="Nakamura M."/>
            <person name="Nishi K."/>
            <person name="Nomura K."/>
            <person name="Numazaki R."/>
            <person name="Ohno M."/>
            <person name="Ohsato N."/>
            <person name="Okazaki Y."/>
            <person name="Saito R."/>
            <person name="Saitoh H."/>
            <person name="Sakai C."/>
            <person name="Sakai K."/>
            <person name="Sakazume N."/>
            <person name="Sano H."/>
            <person name="Sasaki D."/>
            <person name="Shibata K."/>
            <person name="Shinagawa A."/>
            <person name="Shiraki T."/>
            <person name="Sogabe Y."/>
            <person name="Tagami M."/>
            <person name="Tagawa A."/>
            <person name="Takahashi F."/>
            <person name="Takaku-Akahira S."/>
            <person name="Takeda Y."/>
            <person name="Tanaka T."/>
            <person name="Tomaru A."/>
            <person name="Toya T."/>
            <person name="Yasunishi A."/>
            <person name="Muramatsu M."/>
            <person name="Hayashizaki Y."/>
        </authorList>
    </citation>
    <scope>NUCLEOTIDE SEQUENCE</scope>
    <source>
        <strain evidence="1">C57BL/6J</strain>
        <tissue evidence="1">Bone</tissue>
    </source>
</reference>
<organism evidence="1">
    <name type="scientific">Mus musculus</name>
    <name type="common">Mouse</name>
    <dbReference type="NCBI Taxonomy" id="10090"/>
    <lineage>
        <taxon>Eukaryota</taxon>
        <taxon>Metazoa</taxon>
        <taxon>Chordata</taxon>
        <taxon>Craniata</taxon>
        <taxon>Vertebrata</taxon>
        <taxon>Euteleostomi</taxon>
        <taxon>Mammalia</taxon>
        <taxon>Eutheria</taxon>
        <taxon>Euarchontoglires</taxon>
        <taxon>Glires</taxon>
        <taxon>Rodentia</taxon>
        <taxon>Myomorpha</taxon>
        <taxon>Muroidea</taxon>
        <taxon>Muridae</taxon>
        <taxon>Murinae</taxon>
        <taxon>Mus</taxon>
        <taxon>Mus</taxon>
    </lineage>
</organism>
<sequence>MQCLADMVLEPSLGRCWVVGSQYPTLLPEASYADMLPTLPAVHIENLQGAHRQRTRQDGWDGGQHNEIALSQGQSGCFEIFMVVQSFKGLYVGTLMFLYSEQERTVAFFIPCRVRESGACLES</sequence>
<evidence type="ECO:0000313" key="2">
    <source>
        <dbReference type="MGI" id="MGI:3642591"/>
    </source>
</evidence>
<reference evidence="1" key="1">
    <citation type="journal article" date="1999" name="Methods Enzymol.">
        <title>High-efficiency full-length cDNA cloning.</title>
        <authorList>
            <person name="Carninci P."/>
            <person name="Hayashizaki Y."/>
        </authorList>
    </citation>
    <scope>NUCLEOTIDE SEQUENCE</scope>
    <source>
        <strain evidence="1">C57BL/6J</strain>
        <tissue evidence="1">Bone</tissue>
    </source>
</reference>